<evidence type="ECO:0000256" key="3">
    <source>
        <dbReference type="ARBA" id="ARBA00022801"/>
    </source>
</evidence>
<evidence type="ECO:0000259" key="7">
    <source>
        <dbReference type="Pfam" id="PF03372"/>
    </source>
</evidence>
<keyword evidence="9" id="KW-1185">Reference proteome</keyword>
<dbReference type="Proteomes" id="UP000054485">
    <property type="component" value="Unassembled WGS sequence"/>
</dbReference>
<keyword evidence="3" id="KW-0378">Hydrolase</keyword>
<name>A0A0D0A7R8_9AGAM</name>
<dbReference type="AlphaFoldDB" id="A0A0D0A7R8"/>
<reference evidence="8 9" key="1">
    <citation type="submission" date="2014-04" db="EMBL/GenBank/DDBJ databases">
        <authorList>
            <consortium name="DOE Joint Genome Institute"/>
            <person name="Kuo A."/>
            <person name="Ruytinx J."/>
            <person name="Rineau F."/>
            <person name="Colpaert J."/>
            <person name="Kohler A."/>
            <person name="Nagy L.G."/>
            <person name="Floudas D."/>
            <person name="Copeland A."/>
            <person name="Barry K.W."/>
            <person name="Cichocki N."/>
            <person name="Veneault-Fourrey C."/>
            <person name="LaButti K."/>
            <person name="Lindquist E.A."/>
            <person name="Lipzen A."/>
            <person name="Lundell T."/>
            <person name="Morin E."/>
            <person name="Murat C."/>
            <person name="Sun H."/>
            <person name="Tunlid A."/>
            <person name="Henrissat B."/>
            <person name="Grigoriev I.V."/>
            <person name="Hibbett D.S."/>
            <person name="Martin F."/>
            <person name="Nordberg H.P."/>
            <person name="Cantor M.N."/>
            <person name="Hua S.X."/>
        </authorList>
    </citation>
    <scope>NUCLEOTIDE SEQUENCE [LARGE SCALE GENOMIC DNA]</scope>
    <source>
        <strain evidence="8 9">UH-Slu-Lm8-n1</strain>
    </source>
</reference>
<proteinExistence type="inferred from homology"/>
<dbReference type="GO" id="GO:0005634">
    <property type="term" value="C:nucleus"/>
    <property type="evidence" value="ECO:0007669"/>
    <property type="project" value="TreeGrafter"/>
</dbReference>
<feature type="domain" description="Endonuclease/exonuclease/phosphatase" evidence="7">
    <location>
        <begin position="20"/>
        <end position="205"/>
    </location>
</feature>
<dbReference type="GO" id="GO:0046872">
    <property type="term" value="F:metal ion binding"/>
    <property type="evidence" value="ECO:0007669"/>
    <property type="project" value="UniProtKB-KW"/>
</dbReference>
<dbReference type="InParanoid" id="A0A0D0A7R8"/>
<dbReference type="GO" id="GO:0003906">
    <property type="term" value="F:DNA-(apurinic or apyrimidinic site) endonuclease activity"/>
    <property type="evidence" value="ECO:0007669"/>
    <property type="project" value="TreeGrafter"/>
</dbReference>
<dbReference type="PANTHER" id="PTHR22748:SF4">
    <property type="entry name" value="DNA-(APURINIC OR APYRIMIDINIC SITE) ENDONUCLEASE 2"/>
    <property type="match status" value="1"/>
</dbReference>
<evidence type="ECO:0000256" key="4">
    <source>
        <dbReference type="ARBA" id="ARBA00022842"/>
    </source>
</evidence>
<dbReference type="EMBL" id="KN835437">
    <property type="protein sequence ID" value="KIK37671.1"/>
    <property type="molecule type" value="Genomic_DNA"/>
</dbReference>
<evidence type="ECO:0000313" key="9">
    <source>
        <dbReference type="Proteomes" id="UP000054485"/>
    </source>
</evidence>
<dbReference type="Gene3D" id="3.60.10.10">
    <property type="entry name" value="Endonuclease/exonuclease/phosphatase"/>
    <property type="match status" value="1"/>
</dbReference>
<sequence>MKPNSTSPMKAQTFCEKEKISILCIQETHLAPDNKTQIDNLFSRRLQVLNSSDPTRPGNSMGVAFILNKEKLNIEDTKLTILIPGRAISLSLKWHNEHRINILHIYAPNNPQEHPTFWEEIKTAWRLNSLGQIDFMAGDFNITEDPLDRAPTRQDNIQAIEALRDFRSEFNIQDNWRHTHPNTCLFTSNSNTDSMSRLDRIYMATAHQESMSDWKSYLCSVPTDHNIVTEKKDGPGPLGVTLDRKLLEQIETLGIELQTDLTNNSDQNRTAENSPQLLWDTFKQKMNQIAKETAKQIDRQET</sequence>
<feature type="binding site" evidence="5">
    <location>
        <position position="141"/>
    </location>
    <ligand>
        <name>Mg(2+)</name>
        <dbReference type="ChEBI" id="CHEBI:18420"/>
        <label>1</label>
    </ligand>
</feature>
<protein>
    <submittedName>
        <fullName evidence="8">Unplaced genomic scaffold CY34scaffold_306, whole genome shotgun sequence</fullName>
    </submittedName>
</protein>
<feature type="site" description="Transition state stabilizer" evidence="6">
    <location>
        <position position="141"/>
    </location>
</feature>
<evidence type="ECO:0000256" key="6">
    <source>
        <dbReference type="PIRSR" id="PIRSR604808-3"/>
    </source>
</evidence>
<comment type="similarity">
    <text evidence="1">Belongs to the DNA repair enzymes AP/ExoA family.</text>
</comment>
<dbReference type="GO" id="GO:0006284">
    <property type="term" value="P:base-excision repair"/>
    <property type="evidence" value="ECO:0007669"/>
    <property type="project" value="TreeGrafter"/>
</dbReference>
<dbReference type="GO" id="GO:0008311">
    <property type="term" value="F:double-stranded DNA 3'-5' DNA exonuclease activity"/>
    <property type="evidence" value="ECO:0007669"/>
    <property type="project" value="TreeGrafter"/>
</dbReference>
<dbReference type="Pfam" id="PF03372">
    <property type="entry name" value="Exo_endo_phos"/>
    <property type="match status" value="1"/>
</dbReference>
<dbReference type="SUPFAM" id="SSF56219">
    <property type="entry name" value="DNase I-like"/>
    <property type="match status" value="1"/>
</dbReference>
<feature type="binding site" evidence="5">
    <location>
        <position position="139"/>
    </location>
    <ligand>
        <name>Mg(2+)</name>
        <dbReference type="ChEBI" id="CHEBI:18420"/>
        <label>1</label>
    </ligand>
</feature>
<dbReference type="OrthoDB" id="3264871at2759"/>
<dbReference type="GO" id="GO:0008081">
    <property type="term" value="F:phosphoric diester hydrolase activity"/>
    <property type="evidence" value="ECO:0007669"/>
    <property type="project" value="TreeGrafter"/>
</dbReference>
<evidence type="ECO:0000256" key="2">
    <source>
        <dbReference type="ARBA" id="ARBA00022723"/>
    </source>
</evidence>
<dbReference type="STRING" id="930992.A0A0D0A7R8"/>
<dbReference type="InterPro" id="IPR005135">
    <property type="entry name" value="Endo/exonuclease/phosphatase"/>
</dbReference>
<dbReference type="InterPro" id="IPR004808">
    <property type="entry name" value="AP_endonuc_1"/>
</dbReference>
<reference evidence="9" key="2">
    <citation type="submission" date="2015-01" db="EMBL/GenBank/DDBJ databases">
        <title>Evolutionary Origins and Diversification of the Mycorrhizal Mutualists.</title>
        <authorList>
            <consortium name="DOE Joint Genome Institute"/>
            <consortium name="Mycorrhizal Genomics Consortium"/>
            <person name="Kohler A."/>
            <person name="Kuo A."/>
            <person name="Nagy L.G."/>
            <person name="Floudas D."/>
            <person name="Copeland A."/>
            <person name="Barry K.W."/>
            <person name="Cichocki N."/>
            <person name="Veneault-Fourrey C."/>
            <person name="LaButti K."/>
            <person name="Lindquist E.A."/>
            <person name="Lipzen A."/>
            <person name="Lundell T."/>
            <person name="Morin E."/>
            <person name="Murat C."/>
            <person name="Riley R."/>
            <person name="Ohm R."/>
            <person name="Sun H."/>
            <person name="Tunlid A."/>
            <person name="Henrissat B."/>
            <person name="Grigoriev I.V."/>
            <person name="Hibbett D.S."/>
            <person name="Martin F."/>
        </authorList>
    </citation>
    <scope>NUCLEOTIDE SEQUENCE [LARGE SCALE GENOMIC DNA]</scope>
    <source>
        <strain evidence="9">UH-Slu-Lm8-n1</strain>
    </source>
</reference>
<evidence type="ECO:0000313" key="8">
    <source>
        <dbReference type="EMBL" id="KIK37671.1"/>
    </source>
</evidence>
<gene>
    <name evidence="8" type="ORF">CY34DRAFT_25938</name>
</gene>
<accession>A0A0D0A7R8</accession>
<dbReference type="InterPro" id="IPR036691">
    <property type="entry name" value="Endo/exonu/phosph_ase_sf"/>
</dbReference>
<keyword evidence="2 5" id="KW-0479">Metal-binding</keyword>
<dbReference type="PANTHER" id="PTHR22748">
    <property type="entry name" value="AP ENDONUCLEASE"/>
    <property type="match status" value="1"/>
</dbReference>
<organism evidence="8 9">
    <name type="scientific">Suillus luteus UH-Slu-Lm8-n1</name>
    <dbReference type="NCBI Taxonomy" id="930992"/>
    <lineage>
        <taxon>Eukaryota</taxon>
        <taxon>Fungi</taxon>
        <taxon>Dikarya</taxon>
        <taxon>Basidiomycota</taxon>
        <taxon>Agaricomycotina</taxon>
        <taxon>Agaricomycetes</taxon>
        <taxon>Agaricomycetidae</taxon>
        <taxon>Boletales</taxon>
        <taxon>Suillineae</taxon>
        <taxon>Suillaceae</taxon>
        <taxon>Suillus</taxon>
    </lineage>
</organism>
<evidence type="ECO:0000256" key="5">
    <source>
        <dbReference type="PIRSR" id="PIRSR604808-2"/>
    </source>
</evidence>
<evidence type="ECO:0000256" key="1">
    <source>
        <dbReference type="ARBA" id="ARBA00007092"/>
    </source>
</evidence>
<keyword evidence="5" id="KW-0464">Manganese</keyword>
<dbReference type="HOGENOM" id="CLU_049840_0_0_1"/>
<comment type="cofactor">
    <cofactor evidence="5">
        <name>Mg(2+)</name>
        <dbReference type="ChEBI" id="CHEBI:18420"/>
    </cofactor>
    <cofactor evidence="5">
        <name>Mn(2+)</name>
        <dbReference type="ChEBI" id="CHEBI:29035"/>
    </cofactor>
    <text evidence="5">Probably binds two magnesium or manganese ions per subunit.</text>
</comment>
<feature type="binding site" evidence="5">
    <location>
        <position position="27"/>
    </location>
    <ligand>
        <name>Mg(2+)</name>
        <dbReference type="ChEBI" id="CHEBI:18420"/>
        <label>1</label>
    </ligand>
</feature>
<keyword evidence="4 5" id="KW-0460">Magnesium</keyword>